<keyword evidence="2" id="KW-1185">Reference proteome</keyword>
<evidence type="ECO:0000313" key="1">
    <source>
        <dbReference type="EMBL" id="KAJ3535183.1"/>
    </source>
</evidence>
<organism evidence="1 2">
    <name type="scientific">Phlebia brevispora</name>
    <dbReference type="NCBI Taxonomy" id="194682"/>
    <lineage>
        <taxon>Eukaryota</taxon>
        <taxon>Fungi</taxon>
        <taxon>Dikarya</taxon>
        <taxon>Basidiomycota</taxon>
        <taxon>Agaricomycotina</taxon>
        <taxon>Agaricomycetes</taxon>
        <taxon>Polyporales</taxon>
        <taxon>Meruliaceae</taxon>
        <taxon>Phlebia</taxon>
    </lineage>
</organism>
<proteinExistence type="predicted"/>
<gene>
    <name evidence="1" type="ORF">NM688_g7015</name>
</gene>
<protein>
    <submittedName>
        <fullName evidence="1">Uncharacterized protein</fullName>
    </submittedName>
</protein>
<sequence>MASAESPSTATPAPKSAASALTLYIWPPYESALSIDPSCVAALLYLQAVFPGHFAVVHSNDPDASPSGQLPYLTHGLRRVASFESIVKYVSRLEGVRQLDTSLSVAEKAQATARIAHVEAELGDFVAHVYYALSTNWTERIHPMLVSLLPVPQRYFLPKRIRESYRPRLEAVELWSAEGVADEEEEEKIRFAFRRATRKTKKQAEEKKKRHLFARDKVLEKARAFFDIYTKLLGDNTYFYSSEIPTTLDIVLAAHIHLLQQPLPDSLLRDLLAESYPQLLEHAHEVYEYAFNPALPTPPTTPHRLSFSLSFILPSPPAFWGFWSTDNTEETDTSDGAKEVKAVRRRFTTYRWGFFAAVLAAFGAYLAFSDTARQLLILSDESQRLSLLNPRVSRKGAIEADQQEGAEGDEVEDGEEYEEEDE</sequence>
<name>A0ACC1S9V4_9APHY</name>
<evidence type="ECO:0000313" key="2">
    <source>
        <dbReference type="Proteomes" id="UP001148662"/>
    </source>
</evidence>
<dbReference type="Proteomes" id="UP001148662">
    <property type="component" value="Unassembled WGS sequence"/>
</dbReference>
<comment type="caution">
    <text evidence="1">The sequence shown here is derived from an EMBL/GenBank/DDBJ whole genome shotgun (WGS) entry which is preliminary data.</text>
</comment>
<reference evidence="1" key="1">
    <citation type="submission" date="2022-07" db="EMBL/GenBank/DDBJ databases">
        <title>Genome Sequence of Phlebia brevispora.</title>
        <authorList>
            <person name="Buettner E."/>
        </authorList>
    </citation>
    <scope>NUCLEOTIDE SEQUENCE</scope>
    <source>
        <strain evidence="1">MPL23</strain>
    </source>
</reference>
<dbReference type="EMBL" id="JANHOG010001556">
    <property type="protein sequence ID" value="KAJ3535183.1"/>
    <property type="molecule type" value="Genomic_DNA"/>
</dbReference>
<accession>A0ACC1S9V4</accession>